<dbReference type="InterPro" id="IPR002109">
    <property type="entry name" value="Glutaredoxin"/>
</dbReference>
<dbReference type="EMBL" id="LNXU01000049">
    <property type="protein sequence ID" value="KTC69144.1"/>
    <property type="molecule type" value="Genomic_DNA"/>
</dbReference>
<evidence type="ECO:0000256" key="2">
    <source>
        <dbReference type="ARBA" id="ARBA00022448"/>
    </source>
</evidence>
<dbReference type="PROSITE" id="PS00195">
    <property type="entry name" value="GLUTAREDOXIN_1"/>
    <property type="match status" value="1"/>
</dbReference>
<evidence type="ECO:0000256" key="4">
    <source>
        <dbReference type="ARBA" id="ARBA00023157"/>
    </source>
</evidence>
<comment type="caution">
    <text evidence="8">The sequence shown here is derived from an EMBL/GenBank/DDBJ whole genome shotgun (WGS) entry which is preliminary data.</text>
</comment>
<keyword evidence="9" id="KW-1185">Reference proteome</keyword>
<dbReference type="Gene3D" id="3.40.30.10">
    <property type="entry name" value="Glutaredoxin"/>
    <property type="match status" value="1"/>
</dbReference>
<dbReference type="PROSITE" id="PS51354">
    <property type="entry name" value="GLUTAREDOXIN_2"/>
    <property type="match status" value="1"/>
</dbReference>
<dbReference type="NCBIfam" id="TIGR02181">
    <property type="entry name" value="GRX_bact"/>
    <property type="match status" value="1"/>
</dbReference>
<dbReference type="Pfam" id="PF00462">
    <property type="entry name" value="Glutaredoxin"/>
    <property type="match status" value="1"/>
</dbReference>
<keyword evidence="4" id="KW-1015">Disulfide bond</keyword>
<dbReference type="GO" id="GO:0034599">
    <property type="term" value="P:cellular response to oxidative stress"/>
    <property type="evidence" value="ECO:0007669"/>
    <property type="project" value="TreeGrafter"/>
</dbReference>
<keyword evidence="5 6" id="KW-0676">Redox-active center</keyword>
<organism evidence="8 9">
    <name type="scientific">Legionella bozemanae</name>
    <name type="common">Fluoribacter bozemanae</name>
    <dbReference type="NCBI Taxonomy" id="447"/>
    <lineage>
        <taxon>Bacteria</taxon>
        <taxon>Pseudomonadati</taxon>
        <taxon>Pseudomonadota</taxon>
        <taxon>Gammaproteobacteria</taxon>
        <taxon>Legionellales</taxon>
        <taxon>Legionellaceae</taxon>
        <taxon>Legionella</taxon>
    </lineage>
</organism>
<protein>
    <recommendedName>
        <fullName evidence="6">Glutaredoxin</fullName>
    </recommendedName>
</protein>
<evidence type="ECO:0000256" key="6">
    <source>
        <dbReference type="RuleBase" id="RU364065"/>
    </source>
</evidence>
<dbReference type="InterPro" id="IPR014025">
    <property type="entry name" value="Glutaredoxin_subgr"/>
</dbReference>
<dbReference type="PRINTS" id="PR00160">
    <property type="entry name" value="GLUTAREDOXIN"/>
</dbReference>
<evidence type="ECO:0000313" key="9">
    <source>
        <dbReference type="Proteomes" id="UP000054695"/>
    </source>
</evidence>
<evidence type="ECO:0000256" key="3">
    <source>
        <dbReference type="ARBA" id="ARBA00022982"/>
    </source>
</evidence>
<dbReference type="GO" id="GO:0015038">
    <property type="term" value="F:glutathione disulfide oxidoreductase activity"/>
    <property type="evidence" value="ECO:0007669"/>
    <property type="project" value="UniProtKB-UniRule"/>
</dbReference>
<dbReference type="CDD" id="cd03418">
    <property type="entry name" value="GRX_GRXb_1_3_like"/>
    <property type="match status" value="1"/>
</dbReference>
<dbReference type="AlphaFoldDB" id="A0A0W0RDH1"/>
<dbReference type="SUPFAM" id="SSF52833">
    <property type="entry name" value="Thioredoxin-like"/>
    <property type="match status" value="1"/>
</dbReference>
<evidence type="ECO:0000313" key="8">
    <source>
        <dbReference type="EMBL" id="KTC69144.1"/>
    </source>
</evidence>
<dbReference type="Proteomes" id="UP000054695">
    <property type="component" value="Unassembled WGS sequence"/>
</dbReference>
<evidence type="ECO:0000256" key="1">
    <source>
        <dbReference type="ARBA" id="ARBA00007787"/>
    </source>
</evidence>
<dbReference type="PANTHER" id="PTHR45694:SF18">
    <property type="entry name" value="GLUTAREDOXIN-1-RELATED"/>
    <property type="match status" value="1"/>
</dbReference>
<dbReference type="InterPro" id="IPR011767">
    <property type="entry name" value="GLR_AS"/>
</dbReference>
<reference evidence="8 9" key="1">
    <citation type="submission" date="2015-11" db="EMBL/GenBank/DDBJ databases">
        <title>Genomic analysis of 38 Legionella species identifies large and diverse effector repertoires.</title>
        <authorList>
            <person name="Burstein D."/>
            <person name="Amaro F."/>
            <person name="Zusman T."/>
            <person name="Lifshitz Z."/>
            <person name="Cohen O."/>
            <person name="Gilbert J.A."/>
            <person name="Pupko T."/>
            <person name="Shuman H.A."/>
            <person name="Segal G."/>
        </authorList>
    </citation>
    <scope>NUCLEOTIDE SEQUENCE [LARGE SCALE GENOMIC DNA]</scope>
    <source>
        <strain evidence="8 9">WIGA</strain>
    </source>
</reference>
<evidence type="ECO:0000259" key="7">
    <source>
        <dbReference type="Pfam" id="PF00462"/>
    </source>
</evidence>
<proteinExistence type="inferred from homology"/>
<comment type="similarity">
    <text evidence="1 6">Belongs to the glutaredoxin family.</text>
</comment>
<gene>
    <name evidence="8" type="primary">grx</name>
    <name evidence="8" type="ORF">Lboz_3286</name>
</gene>
<dbReference type="PATRIC" id="fig|447.4.peg.3509"/>
<dbReference type="GO" id="GO:0045454">
    <property type="term" value="P:cell redox homeostasis"/>
    <property type="evidence" value="ECO:0007669"/>
    <property type="project" value="InterPro"/>
</dbReference>
<dbReference type="RefSeq" id="WP_058460827.1">
    <property type="nucleotide sequence ID" value="NZ_CAAAIY010000017.1"/>
</dbReference>
<feature type="domain" description="Glutaredoxin" evidence="7">
    <location>
        <begin position="4"/>
        <end position="63"/>
    </location>
</feature>
<evidence type="ECO:0000256" key="5">
    <source>
        <dbReference type="ARBA" id="ARBA00023284"/>
    </source>
</evidence>
<sequence>MAEVIIYSTAYCPYCVKAKELLQQKHTSFTDIRIDLQPELRDEMITKSGRCTVPQIFINGQHIGGCDDLYALDAQGKLDQLLRG</sequence>
<dbReference type="STRING" id="447.Lboz_3286"/>
<dbReference type="FunFam" id="3.40.30.10:FF:000018">
    <property type="entry name" value="Glutaredoxin"/>
    <property type="match status" value="1"/>
</dbReference>
<keyword evidence="3 6" id="KW-0249">Electron transport</keyword>
<comment type="function">
    <text evidence="6">Has a glutathione-disulfide oxidoreductase activity in the presence of NADPH and glutathione reductase. Reduces low molecular weight disulfides and proteins.</text>
</comment>
<keyword evidence="2 6" id="KW-0813">Transport</keyword>
<name>A0A0W0RDH1_LEGBO</name>
<dbReference type="PANTHER" id="PTHR45694">
    <property type="entry name" value="GLUTAREDOXIN 2"/>
    <property type="match status" value="1"/>
</dbReference>
<dbReference type="InterPro" id="IPR036249">
    <property type="entry name" value="Thioredoxin-like_sf"/>
</dbReference>
<dbReference type="OrthoDB" id="9814618at2"/>
<accession>A0A0W0RDH1</accession>
<keyword evidence="6" id="KW-0963">Cytoplasm</keyword>
<dbReference type="InterPro" id="IPR011900">
    <property type="entry name" value="GRX_bact"/>
</dbReference>
<dbReference type="GO" id="GO:0005737">
    <property type="term" value="C:cytoplasm"/>
    <property type="evidence" value="ECO:0007669"/>
    <property type="project" value="TreeGrafter"/>
</dbReference>